<feature type="region of interest" description="Disordered" evidence="2">
    <location>
        <begin position="260"/>
        <end position="295"/>
    </location>
</feature>
<feature type="compositionally biased region" description="Polar residues" evidence="2">
    <location>
        <begin position="1"/>
        <end position="16"/>
    </location>
</feature>
<evidence type="ECO:0000256" key="2">
    <source>
        <dbReference type="SAM" id="MobiDB-lite"/>
    </source>
</evidence>
<protein>
    <recommendedName>
        <fullName evidence="3">HTH CENPB-type domain-containing protein</fullName>
    </recommendedName>
</protein>
<dbReference type="PANTHER" id="PTHR19303">
    <property type="entry name" value="TRANSPOSON"/>
    <property type="match status" value="1"/>
</dbReference>
<gene>
    <name evidence="4" type="ORF">FIBSPDRAFT_881703</name>
</gene>
<reference evidence="4 5" key="1">
    <citation type="journal article" date="2016" name="Mol. Biol. Evol.">
        <title>Comparative Genomics of Early-Diverging Mushroom-Forming Fungi Provides Insights into the Origins of Lignocellulose Decay Capabilities.</title>
        <authorList>
            <person name="Nagy L.G."/>
            <person name="Riley R."/>
            <person name="Tritt A."/>
            <person name="Adam C."/>
            <person name="Daum C."/>
            <person name="Floudas D."/>
            <person name="Sun H."/>
            <person name="Yadav J.S."/>
            <person name="Pangilinan J."/>
            <person name="Larsson K.H."/>
            <person name="Matsuura K."/>
            <person name="Barry K."/>
            <person name="Labutti K."/>
            <person name="Kuo R."/>
            <person name="Ohm R.A."/>
            <person name="Bhattacharya S.S."/>
            <person name="Shirouzu T."/>
            <person name="Yoshinaga Y."/>
            <person name="Martin F.M."/>
            <person name="Grigoriev I.V."/>
            <person name="Hibbett D.S."/>
        </authorList>
    </citation>
    <scope>NUCLEOTIDE SEQUENCE [LARGE SCALE GENOMIC DNA]</scope>
    <source>
        <strain evidence="4 5">CBS 109695</strain>
    </source>
</reference>
<dbReference type="EMBL" id="KV417482">
    <property type="protein sequence ID" value="KZP33526.1"/>
    <property type="molecule type" value="Genomic_DNA"/>
</dbReference>
<dbReference type="InterPro" id="IPR006600">
    <property type="entry name" value="HTH_CenpB_DNA-bd_dom"/>
</dbReference>
<feature type="compositionally biased region" description="Low complexity" evidence="2">
    <location>
        <begin position="55"/>
        <end position="102"/>
    </location>
</feature>
<keyword evidence="5" id="KW-1185">Reference proteome</keyword>
<dbReference type="Proteomes" id="UP000076532">
    <property type="component" value="Unassembled WGS sequence"/>
</dbReference>
<dbReference type="PROSITE" id="PS51253">
    <property type="entry name" value="HTH_CENPB"/>
    <property type="match status" value="1"/>
</dbReference>
<evidence type="ECO:0000313" key="4">
    <source>
        <dbReference type="EMBL" id="KZP33526.1"/>
    </source>
</evidence>
<dbReference type="SUPFAM" id="SSF46689">
    <property type="entry name" value="Homeodomain-like"/>
    <property type="match status" value="2"/>
</dbReference>
<dbReference type="STRING" id="436010.A0A166W9J1"/>
<dbReference type="Pfam" id="PF03221">
    <property type="entry name" value="HTH_Tnp_Tc5"/>
    <property type="match status" value="1"/>
</dbReference>
<dbReference type="GO" id="GO:0003677">
    <property type="term" value="F:DNA binding"/>
    <property type="evidence" value="ECO:0007669"/>
    <property type="project" value="UniProtKB-KW"/>
</dbReference>
<name>A0A166W9J1_9AGAM</name>
<sequence>MYNAPSTPRSRPQSPGSYPEGHHFQPQSTHLNIVHTHDTFHSSMDGPEHNYGQWSHTPSSHTRSRSTSSTSDVRSVSPTGSAGSALTSLSSSHSAQNSQSSLPFSNAPLADEPRAKGRKMRLCNGDRKKMCQTHLDHPDWKQEQLARMFDVERSTVSKILKNKESWLAVADVNSHRVAKHRPSKFPKIEKALVHQLWAASQEGTILTDSFIRIEARKVADAQSVAAERFKASSGWVDNFKSRAAIRRGVMTRGLEGLQIDEDSSDSEGCLKIMPQPTFGDAESEDSPEPPALVQPLQPYQGPMPSQVPSILLHIVQDEHTPTLEEAESAISVLRAFVQAQHPDFVTDTERDTLLHISSRLVRAGAQLPYDPPY</sequence>
<accession>A0A166W9J1</accession>
<dbReference type="AlphaFoldDB" id="A0A166W9J1"/>
<proteinExistence type="predicted"/>
<keyword evidence="1" id="KW-0238">DNA-binding</keyword>
<dbReference type="GO" id="GO:0005634">
    <property type="term" value="C:nucleus"/>
    <property type="evidence" value="ECO:0007669"/>
    <property type="project" value="TreeGrafter"/>
</dbReference>
<dbReference type="Gene3D" id="1.10.10.60">
    <property type="entry name" value="Homeodomain-like"/>
    <property type="match status" value="2"/>
</dbReference>
<dbReference type="InterPro" id="IPR009057">
    <property type="entry name" value="Homeodomain-like_sf"/>
</dbReference>
<organism evidence="4 5">
    <name type="scientific">Athelia psychrophila</name>
    <dbReference type="NCBI Taxonomy" id="1759441"/>
    <lineage>
        <taxon>Eukaryota</taxon>
        <taxon>Fungi</taxon>
        <taxon>Dikarya</taxon>
        <taxon>Basidiomycota</taxon>
        <taxon>Agaricomycotina</taxon>
        <taxon>Agaricomycetes</taxon>
        <taxon>Agaricomycetidae</taxon>
        <taxon>Atheliales</taxon>
        <taxon>Atheliaceae</taxon>
        <taxon>Athelia</taxon>
    </lineage>
</organism>
<dbReference type="PANTHER" id="PTHR19303:SF70">
    <property type="entry name" value="HTH CENPB-TYPE DOMAIN-CONTAINING PROTEIN"/>
    <property type="match status" value="1"/>
</dbReference>
<feature type="domain" description="HTH CENPB-type" evidence="3">
    <location>
        <begin position="176"/>
        <end position="249"/>
    </location>
</feature>
<evidence type="ECO:0000259" key="3">
    <source>
        <dbReference type="PROSITE" id="PS51253"/>
    </source>
</evidence>
<dbReference type="InterPro" id="IPR050863">
    <property type="entry name" value="CenT-Element_Derived"/>
</dbReference>
<evidence type="ECO:0000313" key="5">
    <source>
        <dbReference type="Proteomes" id="UP000076532"/>
    </source>
</evidence>
<feature type="region of interest" description="Disordered" evidence="2">
    <location>
        <begin position="1"/>
        <end position="117"/>
    </location>
</feature>
<dbReference type="OrthoDB" id="9909311at2759"/>
<evidence type="ECO:0000256" key="1">
    <source>
        <dbReference type="ARBA" id="ARBA00023125"/>
    </source>
</evidence>